<reference evidence="2" key="2">
    <citation type="submission" date="2008-12" db="EMBL/GenBank/DDBJ databases">
        <title>Annotation of Streptomyces roseosporus strain NRRL 15998.</title>
        <authorList>
            <consortium name="The Broad Institute Genome Sequencing Platform"/>
            <consortium name="Broad Institute Microbial Sequencing Center"/>
            <person name="Fischbach M."/>
            <person name="Ward D."/>
            <person name="Young S."/>
            <person name="Kodira C.D."/>
            <person name="Zeng Q."/>
            <person name="Koehrsen M."/>
            <person name="Godfrey P."/>
            <person name="Alvarado L."/>
            <person name="Berlin A.M."/>
            <person name="Borenstein D."/>
            <person name="Chen Z."/>
            <person name="Engels R."/>
            <person name="Freedman E."/>
            <person name="Gellesch M."/>
            <person name="Goldberg J."/>
            <person name="Griggs A."/>
            <person name="Gujja S."/>
            <person name="Heiman D.I."/>
            <person name="Hepburn T.A."/>
            <person name="Howarth C."/>
            <person name="Jen D."/>
            <person name="Larson L."/>
            <person name="Lewis B."/>
            <person name="Mehta T."/>
            <person name="Park D."/>
            <person name="Pearson M."/>
            <person name="Roberts A."/>
            <person name="Saif S."/>
            <person name="Shea T.D."/>
            <person name="Shenoy N."/>
            <person name="Sisk P."/>
            <person name="Stolte C."/>
            <person name="Sykes S.N."/>
            <person name="Walk T."/>
            <person name="White J."/>
            <person name="Yandava C."/>
            <person name="Straight P."/>
            <person name="Clardy J."/>
            <person name="Hung D."/>
            <person name="Kolter R."/>
            <person name="Mekalanos J."/>
            <person name="Walker S."/>
            <person name="Walsh C.T."/>
            <person name="Wieland B.L.C."/>
            <person name="Ilzarbe M."/>
            <person name="Galagan J."/>
            <person name="Nusbaum C."/>
            <person name="Birren B."/>
        </authorList>
    </citation>
    <scope>NUCLEOTIDE SEQUENCE [LARGE SCALE GENOMIC DNA]</scope>
    <source>
        <strain evidence="2">NRRL 15998</strain>
    </source>
</reference>
<evidence type="ECO:0000313" key="2">
    <source>
        <dbReference type="Proteomes" id="UP000003986"/>
    </source>
</evidence>
<evidence type="ECO:0000313" key="1">
    <source>
        <dbReference type="EMBL" id="EFE76073.2"/>
    </source>
</evidence>
<gene>
    <name evidence="1" type="ORF">SSGG_03440</name>
</gene>
<accession>D6ASV9</accession>
<sequence>MTLLRRPDAGGTPVERPQSIANSVHRVHFLAKLTDTGRARIARVPKGQCWTSGYLCVYMWMH</sequence>
<proteinExistence type="predicted"/>
<name>D6ASV9_STRFL</name>
<dbReference type="Proteomes" id="UP000003986">
    <property type="component" value="Unassembled WGS sequence"/>
</dbReference>
<reference evidence="2" key="1">
    <citation type="submission" date="2008-10" db="EMBL/GenBank/DDBJ databases">
        <authorList>
            <person name="Molnar K."/>
        </authorList>
    </citation>
    <scope>NUCLEOTIDE SEQUENCE [LARGE SCALE GENOMIC DNA]</scope>
    <source>
        <strain evidence="2">NRRL 15998</strain>
    </source>
</reference>
<dbReference type="EMBL" id="DS999644">
    <property type="protein sequence ID" value="EFE76073.2"/>
    <property type="molecule type" value="Genomic_DNA"/>
</dbReference>
<protein>
    <submittedName>
        <fullName evidence="1">Predicted protein</fullName>
    </submittedName>
</protein>
<dbReference type="AlphaFoldDB" id="D6ASV9"/>
<organism evidence="1 2">
    <name type="scientific">Streptomyces filamentosus NRRL 15998</name>
    <dbReference type="NCBI Taxonomy" id="457431"/>
    <lineage>
        <taxon>Bacteria</taxon>
        <taxon>Bacillati</taxon>
        <taxon>Actinomycetota</taxon>
        <taxon>Actinomycetes</taxon>
        <taxon>Kitasatosporales</taxon>
        <taxon>Streptomycetaceae</taxon>
        <taxon>Streptomyces</taxon>
    </lineage>
</organism>